<dbReference type="AlphaFoldDB" id="A0A1Y2B192"/>
<keyword evidence="3" id="KW-1185">Reference proteome</keyword>
<reference evidence="2 3" key="1">
    <citation type="submission" date="2016-07" db="EMBL/GenBank/DDBJ databases">
        <title>Pervasive Adenine N6-methylation of Active Genes in Fungi.</title>
        <authorList>
            <consortium name="DOE Joint Genome Institute"/>
            <person name="Mondo S.J."/>
            <person name="Dannebaum R.O."/>
            <person name="Kuo R.C."/>
            <person name="Labutti K."/>
            <person name="Haridas S."/>
            <person name="Kuo A."/>
            <person name="Salamov A."/>
            <person name="Ahrendt S.R."/>
            <person name="Lipzen A."/>
            <person name="Sullivan W."/>
            <person name="Andreopoulos W.B."/>
            <person name="Clum A."/>
            <person name="Lindquist E."/>
            <person name="Daum C."/>
            <person name="Ramamoorthy G.K."/>
            <person name="Gryganskyi A."/>
            <person name="Culley D."/>
            <person name="Magnuson J.K."/>
            <person name="James T.Y."/>
            <person name="O'Malley M.A."/>
            <person name="Stajich J.E."/>
            <person name="Spatafora J.W."/>
            <person name="Visel A."/>
            <person name="Grigoriev I.V."/>
        </authorList>
    </citation>
    <scope>NUCLEOTIDE SEQUENCE [LARGE SCALE GENOMIC DNA]</scope>
    <source>
        <strain evidence="2 3">68-887.2</strain>
    </source>
</reference>
<accession>A0A1Y2B192</accession>
<name>A0A1Y2B192_9TREE</name>
<dbReference type="InParanoid" id="A0A1Y2B192"/>
<evidence type="ECO:0000256" key="1">
    <source>
        <dbReference type="SAM" id="MobiDB-lite"/>
    </source>
</evidence>
<protein>
    <submittedName>
        <fullName evidence="2">Uncharacterized protein</fullName>
    </submittedName>
</protein>
<feature type="compositionally biased region" description="Gly residues" evidence="1">
    <location>
        <begin position="135"/>
        <end position="147"/>
    </location>
</feature>
<feature type="compositionally biased region" description="Polar residues" evidence="1">
    <location>
        <begin position="33"/>
        <end position="84"/>
    </location>
</feature>
<evidence type="ECO:0000313" key="2">
    <source>
        <dbReference type="EMBL" id="ORY28257.1"/>
    </source>
</evidence>
<organism evidence="2 3">
    <name type="scientific">Naematelia encephala</name>
    <dbReference type="NCBI Taxonomy" id="71784"/>
    <lineage>
        <taxon>Eukaryota</taxon>
        <taxon>Fungi</taxon>
        <taxon>Dikarya</taxon>
        <taxon>Basidiomycota</taxon>
        <taxon>Agaricomycotina</taxon>
        <taxon>Tremellomycetes</taxon>
        <taxon>Tremellales</taxon>
        <taxon>Naemateliaceae</taxon>
        <taxon>Naematelia</taxon>
    </lineage>
</organism>
<dbReference type="EMBL" id="MCFC01000032">
    <property type="protein sequence ID" value="ORY28257.1"/>
    <property type="molecule type" value="Genomic_DNA"/>
</dbReference>
<feature type="compositionally biased region" description="Polar residues" evidence="1">
    <location>
        <begin position="11"/>
        <end position="26"/>
    </location>
</feature>
<feature type="region of interest" description="Disordered" evidence="1">
    <location>
        <begin position="1"/>
        <end position="215"/>
    </location>
</feature>
<feature type="compositionally biased region" description="Polar residues" evidence="1">
    <location>
        <begin position="171"/>
        <end position="182"/>
    </location>
</feature>
<evidence type="ECO:0000313" key="3">
    <source>
        <dbReference type="Proteomes" id="UP000193986"/>
    </source>
</evidence>
<proteinExistence type="predicted"/>
<comment type="caution">
    <text evidence="2">The sequence shown here is derived from an EMBL/GenBank/DDBJ whole genome shotgun (WGS) entry which is preliminary data.</text>
</comment>
<sequence length="215" mass="21738">MSRKHAKEWTQHSLAFSSGNGNTWPSTKPVGTDITSAGSDITCNEQESSAASGQLTGSTPSSSTARPDSFSVQQGTIMSDSAHVSTPPRRVNLQGPSVSDMIKAGKGTLGGKRRRRSSLSRGGSKPTSGVSRPGTGSGLASTGGQGGRSYATPSSPSLNPPSTSSAHEAPGNNTSTSPSISSVLPPGSQRAGGPSTTIRRSGRSFRSALVPNPSS</sequence>
<gene>
    <name evidence="2" type="ORF">BCR39DRAFT_576487</name>
</gene>
<feature type="compositionally biased region" description="Low complexity" evidence="1">
    <location>
        <begin position="153"/>
        <end position="165"/>
    </location>
</feature>
<dbReference type="Proteomes" id="UP000193986">
    <property type="component" value="Unassembled WGS sequence"/>
</dbReference>